<reference evidence="2 3" key="2">
    <citation type="journal article" date="2010" name="Stand. Genomic Sci.">
        <title>Complete genome sequence of Desulfohalobium retbaense type strain (HR(100)).</title>
        <authorList>
            <person name="Spring S."/>
            <person name="Nolan M."/>
            <person name="Lapidus A."/>
            <person name="Glavina Del Rio T."/>
            <person name="Copeland A."/>
            <person name="Tice H."/>
            <person name="Cheng J.F."/>
            <person name="Lucas S."/>
            <person name="Land M."/>
            <person name="Chen F."/>
            <person name="Bruce D."/>
            <person name="Goodwin L."/>
            <person name="Pitluck S."/>
            <person name="Ivanova N."/>
            <person name="Mavromatis K."/>
            <person name="Mikhailova N."/>
            <person name="Pati A."/>
            <person name="Chen A."/>
            <person name="Palaniappan K."/>
            <person name="Hauser L."/>
            <person name="Chang Y.J."/>
            <person name="Jeffries C.D."/>
            <person name="Munk C."/>
            <person name="Kiss H."/>
            <person name="Chain P."/>
            <person name="Han C."/>
            <person name="Brettin T."/>
            <person name="Detter J.C."/>
            <person name="Schuler E."/>
            <person name="Goker M."/>
            <person name="Rohde M."/>
            <person name="Bristow J."/>
            <person name="Eisen J.A."/>
            <person name="Markowitz V."/>
            <person name="Hugenholtz P."/>
            <person name="Kyrpides N.C."/>
            <person name="Klenk H.P."/>
        </authorList>
    </citation>
    <scope>NUCLEOTIDE SEQUENCE [LARGE SCALE GENOMIC DNA]</scope>
    <source>
        <strain evidence="2 3">DSM 5692</strain>
    </source>
</reference>
<dbReference type="InterPro" id="IPR036979">
    <property type="entry name" value="CM_dom_sf"/>
</dbReference>
<dbReference type="GO" id="GO:0046417">
    <property type="term" value="P:chorismate metabolic process"/>
    <property type="evidence" value="ECO:0007669"/>
    <property type="project" value="InterPro"/>
</dbReference>
<dbReference type="SUPFAM" id="SSF48600">
    <property type="entry name" value="Chorismate mutase II"/>
    <property type="match status" value="1"/>
</dbReference>
<dbReference type="InterPro" id="IPR036968">
    <property type="entry name" value="Enolpyruvate_Tfrase_sf"/>
</dbReference>
<dbReference type="InterPro" id="IPR013792">
    <property type="entry name" value="RNA3'P_cycl/enolpyr_Trfase_a/b"/>
</dbReference>
<dbReference type="STRING" id="485915.Dret_1768"/>
<dbReference type="KEGG" id="drt:Dret_1768"/>
<dbReference type="GO" id="GO:0016765">
    <property type="term" value="F:transferase activity, transferring alkyl or aryl (other than methyl) groups"/>
    <property type="evidence" value="ECO:0007669"/>
    <property type="project" value="InterPro"/>
</dbReference>
<dbReference type="InterPro" id="IPR036263">
    <property type="entry name" value="Chorismate_II_sf"/>
</dbReference>
<gene>
    <name evidence="2" type="ordered locus">Dret_1768</name>
</gene>
<dbReference type="eggNOG" id="COG0128">
    <property type="taxonomic scope" value="Bacteria"/>
</dbReference>
<dbReference type="OrthoDB" id="5469219at2"/>
<name>C8X3Q5_DESRD</name>
<dbReference type="Proteomes" id="UP000001052">
    <property type="component" value="Chromosome"/>
</dbReference>
<feature type="region of interest" description="Disordered" evidence="1">
    <location>
        <begin position="504"/>
        <end position="530"/>
    </location>
</feature>
<dbReference type="Gene3D" id="1.20.59.10">
    <property type="entry name" value="Chorismate mutase"/>
    <property type="match status" value="1"/>
</dbReference>
<proteinExistence type="predicted"/>
<evidence type="ECO:0000313" key="2">
    <source>
        <dbReference type="EMBL" id="ACV69052.1"/>
    </source>
</evidence>
<dbReference type="AlphaFoldDB" id="C8X3Q5"/>
<evidence type="ECO:0000313" key="3">
    <source>
        <dbReference type="Proteomes" id="UP000001052"/>
    </source>
</evidence>
<accession>C8X3Q5</accession>
<dbReference type="Gene3D" id="3.65.10.10">
    <property type="entry name" value="Enolpyruvate transferase domain"/>
    <property type="match status" value="2"/>
</dbReference>
<evidence type="ECO:0000256" key="1">
    <source>
        <dbReference type="SAM" id="MobiDB-lite"/>
    </source>
</evidence>
<dbReference type="RefSeq" id="WP_015752195.1">
    <property type="nucleotide sequence ID" value="NC_013223.1"/>
</dbReference>
<organism evidence="2 3">
    <name type="scientific">Desulfohalobium retbaense (strain ATCC 49708 / DSM 5692 / JCM 16813 / HR100)</name>
    <dbReference type="NCBI Taxonomy" id="485915"/>
    <lineage>
        <taxon>Bacteria</taxon>
        <taxon>Pseudomonadati</taxon>
        <taxon>Thermodesulfobacteriota</taxon>
        <taxon>Desulfovibrionia</taxon>
        <taxon>Desulfovibrionales</taxon>
        <taxon>Desulfohalobiaceae</taxon>
        <taxon>Desulfohalobium</taxon>
    </lineage>
</organism>
<dbReference type="SUPFAM" id="SSF55205">
    <property type="entry name" value="EPT/RTPC-like"/>
    <property type="match status" value="1"/>
</dbReference>
<keyword evidence="3" id="KW-1185">Reference proteome</keyword>
<protein>
    <submittedName>
        <fullName evidence="2">EPSP synthase (3-phosphoshikimate 1-carboxyvinyltransferase)</fullName>
    </submittedName>
</protein>
<sequence length="530" mass="57865">MTHDKKSAPPLTNQLLRLDRDLTKMLIRRSQLLAQSAQERKERKQSLVDPGQEKRLWVLWQQVLQESGMDPRHWRHIFQTINGLAYGQAERTPDRPLTVYPATSAMDVDLPGPTDTAEARLWSTAALASGQPLQLNGVLANDTLHEFVTAANQVEASLSRQEEQLACPADTTLHFNGATVHAGGDFFNLALVMMLSLPEPGNTKITGSSLLRLEDLSLTTELFAQLGSRLVFLTPGSNSVPLRMERSGHLPAEVDFPDQAPAAFLAALLMAGLRFPRRCVIRWGDRHADAPEVIRALDILERIGVTISRSERTVAIDPGRAQLPQSVTPGLDPVLSSFLLALPRIKGGQVRLQGRLDTANPVTQSMLGILGASGLHCDHDAQAVVSTLQEGTTLDRLRGYGPILPLATALSAITGATLQVDDPAERRAVVSFLDQLACPYKITDHGLNPGKPSAAPELPFAAEGPNWGLAGALYGLRFGPLQYANPGDISSAWPKFWRIMRHLPKPQAAPQTPKTEATDNGKRRRRRIVK</sequence>
<dbReference type="HOGENOM" id="CLU_031779_0_0_7"/>
<reference evidence="3" key="1">
    <citation type="submission" date="2009-09" db="EMBL/GenBank/DDBJ databases">
        <title>The complete chromosome of Desulfohalobium retbaense DSM 5692.</title>
        <authorList>
            <consortium name="US DOE Joint Genome Institute (JGI-PGF)"/>
            <person name="Lucas S."/>
            <person name="Copeland A."/>
            <person name="Lapidus A."/>
            <person name="Glavina del Rio T."/>
            <person name="Dalin E."/>
            <person name="Tice H."/>
            <person name="Bruce D."/>
            <person name="Goodwin L."/>
            <person name="Pitluck S."/>
            <person name="Kyrpides N."/>
            <person name="Mavromatis K."/>
            <person name="Ivanova N."/>
            <person name="Mikhailova N."/>
            <person name="Munk A.C."/>
            <person name="Brettin T."/>
            <person name="Detter J.C."/>
            <person name="Han C."/>
            <person name="Tapia R."/>
            <person name="Larimer F."/>
            <person name="Land M."/>
            <person name="Hauser L."/>
            <person name="Markowitz V."/>
            <person name="Cheng J.-F."/>
            <person name="Hugenholtz P."/>
            <person name="Woyke T."/>
            <person name="Wu D."/>
            <person name="Spring S."/>
            <person name="Klenk H.-P."/>
            <person name="Eisen J.A."/>
        </authorList>
    </citation>
    <scope>NUCLEOTIDE SEQUENCE [LARGE SCALE GENOMIC DNA]</scope>
    <source>
        <strain evidence="3">DSM 5692</strain>
    </source>
</reference>
<dbReference type="eggNOG" id="COG1605">
    <property type="taxonomic scope" value="Bacteria"/>
</dbReference>
<dbReference type="EMBL" id="CP001734">
    <property type="protein sequence ID" value="ACV69052.1"/>
    <property type="molecule type" value="Genomic_DNA"/>
</dbReference>